<keyword evidence="2" id="KW-1185">Reference proteome</keyword>
<evidence type="ECO:0000313" key="2">
    <source>
        <dbReference type="Proteomes" id="UP001142055"/>
    </source>
</evidence>
<evidence type="ECO:0000313" key="1">
    <source>
        <dbReference type="EMBL" id="KAJ6222902.1"/>
    </source>
</evidence>
<dbReference type="AlphaFoldDB" id="A0A9Q0MEJ8"/>
<organism evidence="1 2">
    <name type="scientific">Blomia tropicalis</name>
    <name type="common">Mite</name>
    <dbReference type="NCBI Taxonomy" id="40697"/>
    <lineage>
        <taxon>Eukaryota</taxon>
        <taxon>Metazoa</taxon>
        <taxon>Ecdysozoa</taxon>
        <taxon>Arthropoda</taxon>
        <taxon>Chelicerata</taxon>
        <taxon>Arachnida</taxon>
        <taxon>Acari</taxon>
        <taxon>Acariformes</taxon>
        <taxon>Sarcoptiformes</taxon>
        <taxon>Astigmata</taxon>
        <taxon>Glycyphagoidea</taxon>
        <taxon>Echimyopodidae</taxon>
        <taxon>Blomia</taxon>
    </lineage>
</organism>
<reference evidence="1" key="1">
    <citation type="submission" date="2022-12" db="EMBL/GenBank/DDBJ databases">
        <title>Genome assemblies of Blomia tropicalis.</title>
        <authorList>
            <person name="Cui Y."/>
        </authorList>
    </citation>
    <scope>NUCLEOTIDE SEQUENCE</scope>
    <source>
        <tissue evidence="1">Adult mites</tissue>
    </source>
</reference>
<dbReference type="EMBL" id="JAPWDV010000001">
    <property type="protein sequence ID" value="KAJ6222902.1"/>
    <property type="molecule type" value="Genomic_DNA"/>
</dbReference>
<gene>
    <name evidence="1" type="ORF">RDWZM_001447</name>
</gene>
<comment type="caution">
    <text evidence="1">The sequence shown here is derived from an EMBL/GenBank/DDBJ whole genome shotgun (WGS) entry which is preliminary data.</text>
</comment>
<sequence length="118" mass="13207">MPAHIRGRPWVLGWHKEVFPIPTCRLCTNRDQSFTLPVTLLLPDDGWCPEGRVPTIWKIEAIAHENIGVATRSSSSSSITDQTDMILAYGYDDLRQLFITNGQNGTDKCRGINEAIIP</sequence>
<name>A0A9Q0MEJ8_BLOTA</name>
<protein>
    <submittedName>
        <fullName evidence="1">Uncharacterized protein</fullName>
    </submittedName>
</protein>
<dbReference type="Proteomes" id="UP001142055">
    <property type="component" value="Chromosome 1"/>
</dbReference>
<proteinExistence type="predicted"/>
<accession>A0A9Q0MEJ8</accession>